<sequence>MIQYKDNDITIFQSAIYQTNSVVVETDELVLVIDPTWLPNEVNEIQNYVYNNKKGKNVYLLFTHSDFDHILGYGAFSYAKVIASEKLKDCPDKQSIINSIQDFDDSYYITREYEIKFPNVDISISKEYEELELGSMKLHFYQAPGHTEDGIITVLEPFGIVIAGDYLSNVEFPYIYHNSDDYLSTLKKFESIIEKYDIRLLIPGHGEFTKDKLEMKRRISESVNYILQVKQLLLEDKQEETYDLIKKYGFPKTMKKFHDYNLTLLKKEQEVSNA</sequence>
<name>A0ACC6A948_9BACI</name>
<reference evidence="1" key="1">
    <citation type="submission" date="2022-05" db="EMBL/GenBank/DDBJ databases">
        <title>Comparative Genomics of Spacecraft Associated Microbes.</title>
        <authorList>
            <person name="Tran M.T."/>
            <person name="Wright A."/>
            <person name="Seuylemezian A."/>
            <person name="Eisen J."/>
            <person name="Coil D."/>
        </authorList>
    </citation>
    <scope>NUCLEOTIDE SEQUENCE</scope>
    <source>
        <strain evidence="1">FAIRING 10M-2.2</strain>
    </source>
</reference>
<evidence type="ECO:0000313" key="1">
    <source>
        <dbReference type="EMBL" id="MCM3737429.1"/>
    </source>
</evidence>
<evidence type="ECO:0000313" key="2">
    <source>
        <dbReference type="Proteomes" id="UP001202289"/>
    </source>
</evidence>
<dbReference type="EMBL" id="JAMBOP010000023">
    <property type="protein sequence ID" value="MCM3737429.1"/>
    <property type="molecule type" value="Genomic_DNA"/>
</dbReference>
<protein>
    <submittedName>
        <fullName evidence="1">MBL fold metallo-hydrolase</fullName>
    </submittedName>
</protein>
<accession>A0ACC6A948</accession>
<keyword evidence="2" id="KW-1185">Reference proteome</keyword>
<dbReference type="Proteomes" id="UP001202289">
    <property type="component" value="Unassembled WGS sequence"/>
</dbReference>
<proteinExistence type="predicted"/>
<gene>
    <name evidence="1" type="ORF">M3215_16890</name>
</gene>
<comment type="caution">
    <text evidence="1">The sequence shown here is derived from an EMBL/GenBank/DDBJ whole genome shotgun (WGS) entry which is preliminary data.</text>
</comment>
<organism evidence="1 2">
    <name type="scientific">Bacillus cytotoxicus</name>
    <dbReference type="NCBI Taxonomy" id="580165"/>
    <lineage>
        <taxon>Bacteria</taxon>
        <taxon>Bacillati</taxon>
        <taxon>Bacillota</taxon>
        <taxon>Bacilli</taxon>
        <taxon>Bacillales</taxon>
        <taxon>Bacillaceae</taxon>
        <taxon>Bacillus</taxon>
        <taxon>Bacillus cereus group</taxon>
    </lineage>
</organism>